<dbReference type="InterPro" id="IPR013422">
    <property type="entry name" value="CRISPR-assoc_prot_Cas5_N"/>
</dbReference>
<dbReference type="GO" id="GO:0043571">
    <property type="term" value="P:maintenance of CRISPR repeat elements"/>
    <property type="evidence" value="ECO:0007669"/>
    <property type="project" value="InterPro"/>
</dbReference>
<evidence type="ECO:0000313" key="4">
    <source>
        <dbReference type="Proteomes" id="UP000256679"/>
    </source>
</evidence>
<dbReference type="GO" id="GO:0051607">
    <property type="term" value="P:defense response to virus"/>
    <property type="evidence" value="ECO:0007669"/>
    <property type="project" value="UniProtKB-KW"/>
</dbReference>
<keyword evidence="1" id="KW-0051">Antiviral defense</keyword>
<protein>
    <submittedName>
        <fullName evidence="3">Type I-E CRISPR-associated protein Cas5/CasD</fullName>
    </submittedName>
</protein>
<accession>A0A3D8PFF1</accession>
<dbReference type="EMBL" id="QFCQ01000012">
    <property type="protein sequence ID" value="RDW14177.1"/>
    <property type="molecule type" value="Genomic_DNA"/>
</dbReference>
<dbReference type="CDD" id="cd09645">
    <property type="entry name" value="Cas5_I-E"/>
    <property type="match status" value="1"/>
</dbReference>
<keyword evidence="4" id="KW-1185">Reference proteome</keyword>
<gene>
    <name evidence="3" type="primary">cas5e</name>
    <name evidence="3" type="ORF">DIE28_03815</name>
</gene>
<name>A0A3D8PFF1_9RHOB</name>
<dbReference type="InterPro" id="IPR021124">
    <property type="entry name" value="CRISPR-assoc_prot_Cas5"/>
</dbReference>
<dbReference type="RefSeq" id="WP_115754779.1">
    <property type="nucleotide sequence ID" value="NZ_QFCQ01000012.1"/>
</dbReference>
<comment type="caution">
    <text evidence="3">The sequence shown here is derived from an EMBL/GenBank/DDBJ whole genome shotgun (WGS) entry which is preliminary data.</text>
</comment>
<evidence type="ECO:0000256" key="2">
    <source>
        <dbReference type="SAM" id="MobiDB-lite"/>
    </source>
</evidence>
<organism evidence="3 4">
    <name type="scientific">Paracoccus thiocyanatus</name>
    <dbReference type="NCBI Taxonomy" id="34006"/>
    <lineage>
        <taxon>Bacteria</taxon>
        <taxon>Pseudomonadati</taxon>
        <taxon>Pseudomonadota</taxon>
        <taxon>Alphaproteobacteria</taxon>
        <taxon>Rhodobacterales</taxon>
        <taxon>Paracoccaceae</taxon>
        <taxon>Paracoccus</taxon>
    </lineage>
</organism>
<dbReference type="NCBIfam" id="TIGR02593">
    <property type="entry name" value="CRISPR_cas5"/>
    <property type="match status" value="1"/>
</dbReference>
<dbReference type="NCBIfam" id="TIGR01868">
    <property type="entry name" value="casD_Cas5e"/>
    <property type="match status" value="1"/>
</dbReference>
<dbReference type="InterPro" id="IPR010147">
    <property type="entry name" value="CRISPR-assoc_prot_CasD"/>
</dbReference>
<dbReference type="Gene3D" id="3.30.70.2660">
    <property type="match status" value="1"/>
</dbReference>
<dbReference type="Pfam" id="PF09704">
    <property type="entry name" value="Cas_Cas5d"/>
    <property type="match status" value="1"/>
</dbReference>
<proteinExistence type="predicted"/>
<feature type="region of interest" description="Disordered" evidence="2">
    <location>
        <begin position="89"/>
        <end position="113"/>
    </location>
</feature>
<dbReference type="Proteomes" id="UP000256679">
    <property type="component" value="Unassembled WGS sequence"/>
</dbReference>
<evidence type="ECO:0000256" key="1">
    <source>
        <dbReference type="ARBA" id="ARBA00023118"/>
    </source>
</evidence>
<sequence>MTHRWLHLRLAAPLMAFGGVTIDHVGVTREFPSASALVGLLGNALGWQRHQGAEHQALQDRLVFAALSVLPAGAAPWVVTDNQNAKLEKNDRGWTTSGKPEGRAGATYDSPHRRRRDYLADHETRVVLRLAAGQGPSLDDLAQALDRPARPLFIGRKPCLPSGPVFQGWTQAETAHQALQSLNLAGRALWPDEGQAHPRALRLDIPDTRNWVSGLHGGTRLVWQGELA</sequence>
<evidence type="ECO:0000313" key="3">
    <source>
        <dbReference type="EMBL" id="RDW14177.1"/>
    </source>
</evidence>
<dbReference type="GO" id="GO:0003723">
    <property type="term" value="F:RNA binding"/>
    <property type="evidence" value="ECO:0007669"/>
    <property type="project" value="InterPro"/>
</dbReference>
<reference evidence="3 4" key="1">
    <citation type="submission" date="2018-05" db="EMBL/GenBank/DDBJ databases">
        <title>Whole genome sequencing of Paracoccus thiocyanatus SST.</title>
        <authorList>
            <person name="Ghosh W."/>
            <person name="Rameez M.J."/>
            <person name="Roy C."/>
        </authorList>
    </citation>
    <scope>NUCLEOTIDE SEQUENCE [LARGE SCALE GENOMIC DNA]</scope>
    <source>
        <strain evidence="3 4">SST</strain>
    </source>
</reference>
<dbReference type="AlphaFoldDB" id="A0A3D8PFF1"/>